<dbReference type="SMART" id="SM00317">
    <property type="entry name" value="SET"/>
    <property type="match status" value="1"/>
</dbReference>
<dbReference type="Proteomes" id="UP000650467">
    <property type="component" value="Unassembled WGS sequence"/>
</dbReference>
<dbReference type="Pfam" id="PF02182">
    <property type="entry name" value="SAD_SRA"/>
    <property type="match status" value="1"/>
</dbReference>
<feature type="compositionally biased region" description="Low complexity" evidence="8">
    <location>
        <begin position="726"/>
        <end position="736"/>
    </location>
</feature>
<dbReference type="Gene3D" id="2.30.280.10">
    <property type="entry name" value="SRA-YDG"/>
    <property type="match status" value="1"/>
</dbReference>
<keyword evidence="2" id="KW-0158">Chromosome</keyword>
<keyword evidence="3" id="KW-0489">Methyltransferase</keyword>
<dbReference type="SUPFAM" id="SSF82199">
    <property type="entry name" value="SET domain"/>
    <property type="match status" value="1"/>
</dbReference>
<feature type="compositionally biased region" description="Gly residues" evidence="8">
    <location>
        <begin position="142"/>
        <end position="152"/>
    </location>
</feature>
<evidence type="ECO:0000256" key="3">
    <source>
        <dbReference type="ARBA" id="ARBA00022603"/>
    </source>
</evidence>
<accession>A0A835SXL2</accession>
<feature type="region of interest" description="Disordered" evidence="8">
    <location>
        <begin position="134"/>
        <end position="153"/>
    </location>
</feature>
<dbReference type="PROSITE" id="PS50868">
    <property type="entry name" value="POST_SET"/>
    <property type="match status" value="1"/>
</dbReference>
<comment type="caution">
    <text evidence="12">The sequence shown here is derived from an EMBL/GenBank/DDBJ whole genome shotgun (WGS) entry which is preliminary data.</text>
</comment>
<dbReference type="InterPro" id="IPR001214">
    <property type="entry name" value="SET_dom"/>
</dbReference>
<evidence type="ECO:0000256" key="5">
    <source>
        <dbReference type="ARBA" id="ARBA00022691"/>
    </source>
</evidence>
<evidence type="ECO:0000313" key="12">
    <source>
        <dbReference type="EMBL" id="KAG2435157.1"/>
    </source>
</evidence>
<dbReference type="AlphaFoldDB" id="A0A835SXL2"/>
<evidence type="ECO:0000256" key="1">
    <source>
        <dbReference type="ARBA" id="ARBA00004286"/>
    </source>
</evidence>
<dbReference type="InterPro" id="IPR015947">
    <property type="entry name" value="PUA-like_sf"/>
</dbReference>
<keyword evidence="5" id="KW-0949">S-adenosyl-L-methionine</keyword>
<evidence type="ECO:0000313" key="13">
    <source>
        <dbReference type="Proteomes" id="UP000650467"/>
    </source>
</evidence>
<dbReference type="EMBL" id="JAEHOC010000015">
    <property type="protein sequence ID" value="KAG2435157.1"/>
    <property type="molecule type" value="Genomic_DNA"/>
</dbReference>
<feature type="domain" description="SET" evidence="9">
    <location>
        <begin position="402"/>
        <end position="853"/>
    </location>
</feature>
<dbReference type="PROSITE" id="PS50280">
    <property type="entry name" value="SET"/>
    <property type="match status" value="1"/>
</dbReference>
<evidence type="ECO:0000256" key="6">
    <source>
        <dbReference type="ARBA" id="ARBA00023242"/>
    </source>
</evidence>
<comment type="subcellular location">
    <subcellularLocation>
        <location evidence="1">Chromosome</location>
    </subcellularLocation>
    <subcellularLocation>
        <location evidence="7">Nucleus</location>
    </subcellularLocation>
</comment>
<name>A0A835SXL2_CHLIN</name>
<keyword evidence="4" id="KW-0808">Transferase</keyword>
<feature type="region of interest" description="Disordered" evidence="8">
    <location>
        <begin position="542"/>
        <end position="584"/>
    </location>
</feature>
<dbReference type="GO" id="GO:0042054">
    <property type="term" value="F:histone methyltransferase activity"/>
    <property type="evidence" value="ECO:0007669"/>
    <property type="project" value="InterPro"/>
</dbReference>
<dbReference type="InterPro" id="IPR007728">
    <property type="entry name" value="Pre-SET_dom"/>
</dbReference>
<sequence length="889" mass="91383">MILPNLVLGGAAPFLGYGHPPGVNMGDKFKDRGQALVVGAHATLMKGIHAPAKADAGNFARGAYSVVMSGIYVDDEDMGEVFWYTGEGGMDKGSKQVKDQQMLTGSNAALKNNCDTRTPVRVLRGYVEEAAPAAGGEEAAAGGKGGKGGRGGRVAAPKKEKGLVYEGLYLVLEYKMEPSKDGPLVCKFLMHGLPGHSSVNSKVEYGILSNVGSAYTMHARRLAGAGAPSTKRARKAAKDEKARELARQWMLSEVKRLYPGPELQQEDVSGGQEAVPIPVINQVNSERLPSDFAYTREYAWAPGVYHLVAPALRTADEEMRQFSREAVHGLCGIAFNRHIAAQDRALEAAGKLPQGYEAHLEQQYNEAGCLMVTDPCGVHECGSGCSAKACRRNMQLSQGVQLPLEVFMTASKGWGVRCREEVPAGAFVCCYVGQLITDAMAEVRKGVDHYLFDLDFFAHIYTEIADKGLGAIAEEIPLHKIPPVLSVGMIRQTQINAAAAARHLPEKQERPQPPAAAAAGAEGGGAYGGGAADAAAGPATAAAAGAGAPGANSAEAAAQSGGEDAAPGPGSATGSGAGAASSSELAGMVTREGVARAAHALAESCDALARSVADGASTFLGGENILAAIEQAKSRAAAAATATSTSGAAAAVDQPHQLHQIDRAVTLAAASKAAATAVESGDPGAFYLQPIISRDEDKAAERAGGAAAAPLALPATSGDGMDVEQQEQGGAAAAAGPQGGAFSNRGPAGSAVGAPRLLPPAPDRAAALAAGPVAAAAAAAGPVQGDGEEYAPMLVIDARTTGNVGRFINHSCDGNLTIQAVFAGVYRSTLLYHVGLYACRNIPPLEELSYNYGYHNQQQQQQAHKGGAAEKQFVMQCNCGAANCIGNLM</sequence>
<dbReference type="GO" id="GO:0005694">
    <property type="term" value="C:chromosome"/>
    <property type="evidence" value="ECO:0007669"/>
    <property type="project" value="UniProtKB-SubCell"/>
</dbReference>
<organism evidence="12 13">
    <name type="scientific">Chlamydomonas incerta</name>
    <dbReference type="NCBI Taxonomy" id="51695"/>
    <lineage>
        <taxon>Eukaryota</taxon>
        <taxon>Viridiplantae</taxon>
        <taxon>Chlorophyta</taxon>
        <taxon>core chlorophytes</taxon>
        <taxon>Chlorophyceae</taxon>
        <taxon>CS clade</taxon>
        <taxon>Chlamydomonadales</taxon>
        <taxon>Chlamydomonadaceae</taxon>
        <taxon>Chlamydomonas</taxon>
    </lineage>
</organism>
<dbReference type="Gene3D" id="2.170.270.10">
    <property type="entry name" value="SET domain"/>
    <property type="match status" value="2"/>
</dbReference>
<dbReference type="GO" id="GO:0005634">
    <property type="term" value="C:nucleus"/>
    <property type="evidence" value="ECO:0007669"/>
    <property type="project" value="UniProtKB-SubCell"/>
</dbReference>
<feature type="region of interest" description="Disordered" evidence="8">
    <location>
        <begin position="711"/>
        <end position="757"/>
    </location>
</feature>
<keyword evidence="13" id="KW-1185">Reference proteome</keyword>
<dbReference type="InterPro" id="IPR051357">
    <property type="entry name" value="H3K9_HMTase_SUVAR3-9"/>
</dbReference>
<evidence type="ECO:0000259" key="11">
    <source>
        <dbReference type="PROSITE" id="PS51015"/>
    </source>
</evidence>
<dbReference type="Pfam" id="PF00856">
    <property type="entry name" value="SET"/>
    <property type="match status" value="1"/>
</dbReference>
<dbReference type="GO" id="GO:0008270">
    <property type="term" value="F:zinc ion binding"/>
    <property type="evidence" value="ECO:0007669"/>
    <property type="project" value="InterPro"/>
</dbReference>
<evidence type="ECO:0000259" key="10">
    <source>
        <dbReference type="PROSITE" id="PS50868"/>
    </source>
</evidence>
<dbReference type="SMART" id="SM00466">
    <property type="entry name" value="SRA"/>
    <property type="match status" value="1"/>
</dbReference>
<proteinExistence type="predicted"/>
<dbReference type="InterPro" id="IPR036987">
    <property type="entry name" value="SRA-YDG_sf"/>
</dbReference>
<dbReference type="InterPro" id="IPR003616">
    <property type="entry name" value="Post-SET_dom"/>
</dbReference>
<evidence type="ECO:0000256" key="2">
    <source>
        <dbReference type="ARBA" id="ARBA00022454"/>
    </source>
</evidence>
<protein>
    <submittedName>
        <fullName evidence="12">Uncharacterized protein</fullName>
    </submittedName>
</protein>
<dbReference type="PANTHER" id="PTHR45660:SF13">
    <property type="entry name" value="HISTONE-LYSINE N-METHYLTRANSFERASE SETMAR"/>
    <property type="match status" value="1"/>
</dbReference>
<feature type="region of interest" description="Disordered" evidence="8">
    <location>
        <begin position="498"/>
        <end position="522"/>
    </location>
</feature>
<keyword evidence="6 7" id="KW-0539">Nucleus</keyword>
<dbReference type="OrthoDB" id="5792673at2759"/>
<dbReference type="PROSITE" id="PS51015">
    <property type="entry name" value="YDG"/>
    <property type="match status" value="1"/>
</dbReference>
<dbReference type="InterPro" id="IPR003105">
    <property type="entry name" value="SRA_YDG"/>
</dbReference>
<reference evidence="12" key="1">
    <citation type="journal article" date="2020" name="bioRxiv">
        <title>Comparative genomics of Chlamydomonas.</title>
        <authorList>
            <person name="Craig R.J."/>
            <person name="Hasan A.R."/>
            <person name="Ness R.W."/>
            <person name="Keightley P.D."/>
        </authorList>
    </citation>
    <scope>NUCLEOTIDE SEQUENCE</scope>
    <source>
        <strain evidence="12">SAG 7.73</strain>
    </source>
</reference>
<evidence type="ECO:0000259" key="9">
    <source>
        <dbReference type="PROSITE" id="PS50280"/>
    </source>
</evidence>
<dbReference type="SMART" id="SM00468">
    <property type="entry name" value="PreSET"/>
    <property type="match status" value="1"/>
</dbReference>
<evidence type="ECO:0000256" key="4">
    <source>
        <dbReference type="ARBA" id="ARBA00022679"/>
    </source>
</evidence>
<dbReference type="GO" id="GO:0032259">
    <property type="term" value="P:methylation"/>
    <property type="evidence" value="ECO:0007669"/>
    <property type="project" value="UniProtKB-KW"/>
</dbReference>
<feature type="domain" description="Post-SET" evidence="10">
    <location>
        <begin position="873"/>
        <end position="889"/>
    </location>
</feature>
<gene>
    <name evidence="12" type="ORF">HXX76_007241</name>
</gene>
<dbReference type="SUPFAM" id="SSF88697">
    <property type="entry name" value="PUA domain-like"/>
    <property type="match status" value="1"/>
</dbReference>
<evidence type="ECO:0000256" key="8">
    <source>
        <dbReference type="SAM" id="MobiDB-lite"/>
    </source>
</evidence>
<feature type="domain" description="YDG" evidence="11">
    <location>
        <begin position="18"/>
        <end position="192"/>
    </location>
</feature>
<dbReference type="GO" id="GO:0003690">
    <property type="term" value="F:double-stranded DNA binding"/>
    <property type="evidence" value="ECO:0007669"/>
    <property type="project" value="TreeGrafter"/>
</dbReference>
<evidence type="ECO:0000256" key="7">
    <source>
        <dbReference type="PROSITE-ProRule" id="PRU00358"/>
    </source>
</evidence>
<feature type="compositionally biased region" description="Low complexity" evidence="8">
    <location>
        <begin position="542"/>
        <end position="570"/>
    </location>
</feature>
<dbReference type="PANTHER" id="PTHR45660">
    <property type="entry name" value="HISTONE-LYSINE N-METHYLTRANSFERASE SETMAR"/>
    <property type="match status" value="1"/>
</dbReference>
<dbReference type="InterPro" id="IPR046341">
    <property type="entry name" value="SET_dom_sf"/>
</dbReference>